<feature type="domain" description="Gnk2-homologous" evidence="20">
    <location>
        <begin position="133"/>
        <end position="244"/>
    </location>
</feature>
<dbReference type="GO" id="GO:0005524">
    <property type="term" value="F:ATP binding"/>
    <property type="evidence" value="ECO:0007669"/>
    <property type="project" value="UniProtKB-KW"/>
</dbReference>
<dbReference type="PROSITE" id="PS50011">
    <property type="entry name" value="PROTEIN_KINASE_DOM"/>
    <property type="match status" value="1"/>
</dbReference>
<keyword evidence="6 18" id="KW-0732">Signal</keyword>
<evidence type="ECO:0000256" key="15">
    <source>
        <dbReference type="ARBA" id="ARBA00023180"/>
    </source>
</evidence>
<comment type="subcellular location">
    <subcellularLocation>
        <location evidence="1">Membrane</location>
        <topology evidence="1">Single-pass membrane protein</topology>
    </subcellularLocation>
</comment>
<evidence type="ECO:0000256" key="5">
    <source>
        <dbReference type="ARBA" id="ARBA00022692"/>
    </source>
</evidence>
<dbReference type="InterPro" id="IPR020635">
    <property type="entry name" value="Tyr_kinase_cat_dom"/>
</dbReference>
<evidence type="ECO:0000256" key="6">
    <source>
        <dbReference type="ARBA" id="ARBA00022729"/>
    </source>
</evidence>
<dbReference type="Proteomes" id="UP001054252">
    <property type="component" value="Unassembled WGS sequence"/>
</dbReference>
<dbReference type="InterPro" id="IPR002902">
    <property type="entry name" value="GNK2"/>
</dbReference>
<evidence type="ECO:0000259" key="19">
    <source>
        <dbReference type="PROSITE" id="PS50011"/>
    </source>
</evidence>
<dbReference type="Gene3D" id="3.30.430.20">
    <property type="entry name" value="Gnk2 domain, C-X8-C-X2-C motif"/>
    <property type="match status" value="2"/>
</dbReference>
<dbReference type="AlphaFoldDB" id="A0AAV5MNY0"/>
<evidence type="ECO:0000256" key="10">
    <source>
        <dbReference type="ARBA" id="ARBA00022840"/>
    </source>
</evidence>
<keyword evidence="5" id="KW-0812">Transmembrane</keyword>
<evidence type="ECO:0000256" key="4">
    <source>
        <dbReference type="ARBA" id="ARBA00022679"/>
    </source>
</evidence>
<evidence type="ECO:0000256" key="2">
    <source>
        <dbReference type="ARBA" id="ARBA00012513"/>
    </source>
</evidence>
<evidence type="ECO:0000256" key="3">
    <source>
        <dbReference type="ARBA" id="ARBA00022527"/>
    </source>
</evidence>
<comment type="caution">
    <text evidence="21">The sequence shown here is derived from an EMBL/GenBank/DDBJ whole genome shotgun (WGS) entry which is preliminary data.</text>
</comment>
<keyword evidence="12" id="KW-0472">Membrane</keyword>
<dbReference type="PROSITE" id="PS51473">
    <property type="entry name" value="GNK2"/>
    <property type="match status" value="2"/>
</dbReference>
<evidence type="ECO:0000256" key="1">
    <source>
        <dbReference type="ARBA" id="ARBA00004167"/>
    </source>
</evidence>
<dbReference type="SUPFAM" id="SSF56112">
    <property type="entry name" value="Protein kinase-like (PK-like)"/>
    <property type="match status" value="1"/>
</dbReference>
<keyword evidence="8" id="KW-0547">Nucleotide-binding</keyword>
<keyword evidence="3" id="KW-0723">Serine/threonine-protein kinase</keyword>
<dbReference type="FunFam" id="3.30.200.20:FF:000195">
    <property type="entry name" value="G-type lectin S-receptor-like serine/threonine-protein kinase"/>
    <property type="match status" value="1"/>
</dbReference>
<evidence type="ECO:0000256" key="18">
    <source>
        <dbReference type="SAM" id="SignalP"/>
    </source>
</evidence>
<keyword evidence="4" id="KW-0808">Transferase</keyword>
<feature type="signal peptide" evidence="18">
    <location>
        <begin position="1"/>
        <end position="22"/>
    </location>
</feature>
<dbReference type="Pfam" id="PF07714">
    <property type="entry name" value="PK_Tyr_Ser-Thr"/>
    <property type="match status" value="1"/>
</dbReference>
<feature type="chain" id="PRO_5043394521" description="non-specific serine/threonine protein kinase" evidence="18">
    <location>
        <begin position="23"/>
        <end position="437"/>
    </location>
</feature>
<comment type="catalytic activity">
    <reaction evidence="16">
        <text>L-threonyl-[protein] + ATP = O-phospho-L-threonyl-[protein] + ADP + H(+)</text>
        <dbReference type="Rhea" id="RHEA:46608"/>
        <dbReference type="Rhea" id="RHEA-COMP:11060"/>
        <dbReference type="Rhea" id="RHEA-COMP:11605"/>
        <dbReference type="ChEBI" id="CHEBI:15378"/>
        <dbReference type="ChEBI" id="CHEBI:30013"/>
        <dbReference type="ChEBI" id="CHEBI:30616"/>
        <dbReference type="ChEBI" id="CHEBI:61977"/>
        <dbReference type="ChEBI" id="CHEBI:456216"/>
        <dbReference type="EC" id="2.7.11.1"/>
    </reaction>
</comment>
<keyword evidence="14" id="KW-0675">Receptor</keyword>
<evidence type="ECO:0000256" key="12">
    <source>
        <dbReference type="ARBA" id="ARBA00023136"/>
    </source>
</evidence>
<evidence type="ECO:0000256" key="13">
    <source>
        <dbReference type="ARBA" id="ARBA00023157"/>
    </source>
</evidence>
<dbReference type="Gene3D" id="1.10.510.10">
    <property type="entry name" value="Transferase(Phosphotransferase) domain 1"/>
    <property type="match status" value="1"/>
</dbReference>
<dbReference type="GO" id="GO:0004713">
    <property type="term" value="F:protein tyrosine kinase activity"/>
    <property type="evidence" value="ECO:0007669"/>
    <property type="project" value="InterPro"/>
</dbReference>
<dbReference type="CDD" id="cd23509">
    <property type="entry name" value="Gnk2-like"/>
    <property type="match status" value="2"/>
</dbReference>
<dbReference type="Pfam" id="PF01657">
    <property type="entry name" value="Stress-antifung"/>
    <property type="match status" value="2"/>
</dbReference>
<proteinExistence type="predicted"/>
<dbReference type="EC" id="2.7.11.1" evidence="2"/>
<evidence type="ECO:0000259" key="20">
    <source>
        <dbReference type="PROSITE" id="PS51473"/>
    </source>
</evidence>
<dbReference type="EMBL" id="BPVZ01000458">
    <property type="protein sequence ID" value="GKV51227.1"/>
    <property type="molecule type" value="Genomic_DNA"/>
</dbReference>
<feature type="domain" description="Gnk2-homologous" evidence="20">
    <location>
        <begin position="25"/>
        <end position="127"/>
    </location>
</feature>
<accession>A0AAV5MNY0</accession>
<evidence type="ECO:0000256" key="14">
    <source>
        <dbReference type="ARBA" id="ARBA00023170"/>
    </source>
</evidence>
<protein>
    <recommendedName>
        <fullName evidence="2">non-specific serine/threonine protein kinase</fullName>
        <ecNumber evidence="2">2.7.11.1</ecNumber>
    </recommendedName>
</protein>
<gene>
    <name evidence="21" type="ORF">SLEP1_g57896</name>
</gene>
<evidence type="ECO:0000256" key="11">
    <source>
        <dbReference type="ARBA" id="ARBA00022989"/>
    </source>
</evidence>
<keyword evidence="13" id="KW-1015">Disulfide bond</keyword>
<keyword evidence="22" id="KW-1185">Reference proteome</keyword>
<evidence type="ECO:0000256" key="7">
    <source>
        <dbReference type="ARBA" id="ARBA00022737"/>
    </source>
</evidence>
<dbReference type="InterPro" id="IPR011009">
    <property type="entry name" value="Kinase-like_dom_sf"/>
</dbReference>
<dbReference type="InterPro" id="IPR001245">
    <property type="entry name" value="Ser-Thr/Tyr_kinase_cat_dom"/>
</dbReference>
<reference evidence="21 22" key="1">
    <citation type="journal article" date="2021" name="Commun. Biol.">
        <title>The genome of Shorea leprosula (Dipterocarpaceae) highlights the ecological relevance of drought in aseasonal tropical rainforests.</title>
        <authorList>
            <person name="Ng K.K.S."/>
            <person name="Kobayashi M.J."/>
            <person name="Fawcett J.A."/>
            <person name="Hatakeyama M."/>
            <person name="Paape T."/>
            <person name="Ng C.H."/>
            <person name="Ang C.C."/>
            <person name="Tnah L.H."/>
            <person name="Lee C.T."/>
            <person name="Nishiyama T."/>
            <person name="Sese J."/>
            <person name="O'Brien M.J."/>
            <person name="Copetti D."/>
            <person name="Mohd Noor M.I."/>
            <person name="Ong R.C."/>
            <person name="Putra M."/>
            <person name="Sireger I.Z."/>
            <person name="Indrioko S."/>
            <person name="Kosugi Y."/>
            <person name="Izuno A."/>
            <person name="Isagi Y."/>
            <person name="Lee S.L."/>
            <person name="Shimizu K.K."/>
        </authorList>
    </citation>
    <scope>NUCLEOTIDE SEQUENCE [LARGE SCALE GENOMIC DNA]</scope>
    <source>
        <strain evidence="21">214</strain>
    </source>
</reference>
<keyword evidence="9" id="KW-0418">Kinase</keyword>
<evidence type="ECO:0000256" key="9">
    <source>
        <dbReference type="ARBA" id="ARBA00022777"/>
    </source>
</evidence>
<sequence>MRFSMLFLFLISSAFHINLTSSAGIAADFQKSCDGSNIANSSYEANLNLLFSKLVDQDFNHGFYNVSVGQSPDQVNAIALCRGDKKEDICRSCLKDTTYALQQTCPNKTEAIGWSEFCTLRYSNRQIYGVMETDPFDRMWRNDSKSKPSDVYGFRGDLSFLLNDLSSRAANGDSLFKYAEGSRNVSVSPSRIHALAQCTPDLRPEYCSACLATASDRIGEFCLGDTGCRILQPSCFLRYEIDPFLDDLTNNTIVPLSPPSPSPTEARNENTKDILLFDRGKTSTSKVELREVPLFKFVELATSTNNFNIANLLGQGGFGPVYRGTLPNGQEIAIKRLSRASGQGVDEFKNEVLVISSLQHRNLVKLLGCCVEGEEKILVYEYMPNNSLDTYLFDLPKKELQWRKRFNIIEGISQDFGLARIFGDSEDQANTKRVVGT</sequence>
<dbReference type="PANTHER" id="PTHR27002:SF1095">
    <property type="entry name" value="G-TYPE LECTIN S-RECEPTOR-LIKE SERINE_THREONINE-PROTEIN KINASE RKS1"/>
    <property type="match status" value="1"/>
</dbReference>
<dbReference type="GO" id="GO:0004674">
    <property type="term" value="F:protein serine/threonine kinase activity"/>
    <property type="evidence" value="ECO:0007669"/>
    <property type="project" value="UniProtKB-KW"/>
</dbReference>
<evidence type="ECO:0000256" key="17">
    <source>
        <dbReference type="ARBA" id="ARBA00048679"/>
    </source>
</evidence>
<dbReference type="InterPro" id="IPR038408">
    <property type="entry name" value="GNK2_sf"/>
</dbReference>
<name>A0AAV5MNY0_9ROSI</name>
<keyword evidence="10" id="KW-0067">ATP-binding</keyword>
<comment type="catalytic activity">
    <reaction evidence="17">
        <text>L-seryl-[protein] + ATP = O-phospho-L-seryl-[protein] + ADP + H(+)</text>
        <dbReference type="Rhea" id="RHEA:17989"/>
        <dbReference type="Rhea" id="RHEA-COMP:9863"/>
        <dbReference type="Rhea" id="RHEA-COMP:11604"/>
        <dbReference type="ChEBI" id="CHEBI:15378"/>
        <dbReference type="ChEBI" id="CHEBI:29999"/>
        <dbReference type="ChEBI" id="CHEBI:30616"/>
        <dbReference type="ChEBI" id="CHEBI:83421"/>
        <dbReference type="ChEBI" id="CHEBI:456216"/>
        <dbReference type="EC" id="2.7.11.1"/>
    </reaction>
</comment>
<organism evidence="21 22">
    <name type="scientific">Rubroshorea leprosula</name>
    <dbReference type="NCBI Taxonomy" id="152421"/>
    <lineage>
        <taxon>Eukaryota</taxon>
        <taxon>Viridiplantae</taxon>
        <taxon>Streptophyta</taxon>
        <taxon>Embryophyta</taxon>
        <taxon>Tracheophyta</taxon>
        <taxon>Spermatophyta</taxon>
        <taxon>Magnoliopsida</taxon>
        <taxon>eudicotyledons</taxon>
        <taxon>Gunneridae</taxon>
        <taxon>Pentapetalae</taxon>
        <taxon>rosids</taxon>
        <taxon>malvids</taxon>
        <taxon>Malvales</taxon>
        <taxon>Dipterocarpaceae</taxon>
        <taxon>Rubroshorea</taxon>
    </lineage>
</organism>
<keyword evidence="7" id="KW-0677">Repeat</keyword>
<dbReference type="SMART" id="SM00219">
    <property type="entry name" value="TyrKc"/>
    <property type="match status" value="1"/>
</dbReference>
<dbReference type="PANTHER" id="PTHR27002">
    <property type="entry name" value="RECEPTOR-LIKE SERINE/THREONINE-PROTEIN KINASE SD1-8"/>
    <property type="match status" value="1"/>
</dbReference>
<evidence type="ECO:0000313" key="21">
    <source>
        <dbReference type="EMBL" id="GKV51227.1"/>
    </source>
</evidence>
<dbReference type="FunFam" id="3.30.430.20:FF:000003">
    <property type="entry name" value="Cysteine-rich RLK (RECEPTOR-like protein kinase) 10"/>
    <property type="match status" value="1"/>
</dbReference>
<evidence type="ECO:0000256" key="16">
    <source>
        <dbReference type="ARBA" id="ARBA00047899"/>
    </source>
</evidence>
<dbReference type="InterPro" id="IPR000719">
    <property type="entry name" value="Prot_kinase_dom"/>
</dbReference>
<evidence type="ECO:0000313" key="22">
    <source>
        <dbReference type="Proteomes" id="UP001054252"/>
    </source>
</evidence>
<keyword evidence="15" id="KW-0325">Glycoprotein</keyword>
<evidence type="ECO:0000256" key="8">
    <source>
        <dbReference type="ARBA" id="ARBA00022741"/>
    </source>
</evidence>
<feature type="domain" description="Protein kinase" evidence="19">
    <location>
        <begin position="307"/>
        <end position="437"/>
    </location>
</feature>
<dbReference type="GO" id="GO:0005886">
    <property type="term" value="C:plasma membrane"/>
    <property type="evidence" value="ECO:0007669"/>
    <property type="project" value="TreeGrafter"/>
</dbReference>
<keyword evidence="11" id="KW-1133">Transmembrane helix</keyword>